<dbReference type="RefSeq" id="WP_091944730.1">
    <property type="nucleotide sequence ID" value="NZ_FOSV01000006.1"/>
</dbReference>
<feature type="domain" description="Glycosyltransferase subfamily 4-like N-terminal" evidence="3">
    <location>
        <begin position="14"/>
        <end position="165"/>
    </location>
</feature>
<dbReference type="STRING" id="414703.SAMN04488125_10676"/>
<evidence type="ECO:0000313" key="4">
    <source>
        <dbReference type="EMBL" id="SFK93835.1"/>
    </source>
</evidence>
<dbReference type="Pfam" id="PF13439">
    <property type="entry name" value="Glyco_transf_4"/>
    <property type="match status" value="1"/>
</dbReference>
<organism evidence="4 5">
    <name type="scientific">Methylorubrum salsuginis</name>
    <dbReference type="NCBI Taxonomy" id="414703"/>
    <lineage>
        <taxon>Bacteria</taxon>
        <taxon>Pseudomonadati</taxon>
        <taxon>Pseudomonadota</taxon>
        <taxon>Alphaproteobacteria</taxon>
        <taxon>Hyphomicrobiales</taxon>
        <taxon>Methylobacteriaceae</taxon>
        <taxon>Methylorubrum</taxon>
    </lineage>
</organism>
<reference evidence="5" key="1">
    <citation type="submission" date="2016-10" db="EMBL/GenBank/DDBJ databases">
        <authorList>
            <person name="Varghese N."/>
            <person name="Submissions S."/>
        </authorList>
    </citation>
    <scope>NUCLEOTIDE SEQUENCE [LARGE SCALE GENOMIC DNA]</scope>
    <source>
        <strain evidence="5">CGMCC 1.6474</strain>
    </source>
</reference>
<dbReference type="InterPro" id="IPR028098">
    <property type="entry name" value="Glyco_trans_4-like_N"/>
</dbReference>
<feature type="compositionally biased region" description="Low complexity" evidence="1">
    <location>
        <begin position="349"/>
        <end position="358"/>
    </location>
</feature>
<dbReference type="EMBL" id="FOSV01000006">
    <property type="protein sequence ID" value="SFK93835.1"/>
    <property type="molecule type" value="Genomic_DNA"/>
</dbReference>
<dbReference type="PANTHER" id="PTHR45947">
    <property type="entry name" value="SULFOQUINOVOSYL TRANSFERASE SQD2"/>
    <property type="match status" value="1"/>
</dbReference>
<dbReference type="InterPro" id="IPR001296">
    <property type="entry name" value="Glyco_trans_1"/>
</dbReference>
<dbReference type="AlphaFoldDB" id="A0A1I4DKL2"/>
<dbReference type="Proteomes" id="UP000198804">
    <property type="component" value="Unassembled WGS sequence"/>
</dbReference>
<gene>
    <name evidence="4" type="ORF">SAMN04488125_10676</name>
</gene>
<accession>A0A1I4DKL2</accession>
<dbReference type="SUPFAM" id="SSF53756">
    <property type="entry name" value="UDP-Glycosyltransferase/glycogen phosphorylase"/>
    <property type="match status" value="1"/>
</dbReference>
<evidence type="ECO:0000313" key="5">
    <source>
        <dbReference type="Proteomes" id="UP000198804"/>
    </source>
</evidence>
<name>A0A1I4DKL2_9HYPH</name>
<keyword evidence="5" id="KW-1185">Reference proteome</keyword>
<evidence type="ECO:0000259" key="3">
    <source>
        <dbReference type="Pfam" id="PF13439"/>
    </source>
</evidence>
<feature type="region of interest" description="Disordered" evidence="1">
    <location>
        <begin position="349"/>
        <end position="379"/>
    </location>
</feature>
<sequence length="379" mass="40788">MRLLIATDAWHPQVNGVVRSIERMTEAGTALGVETVLLTPADFASVPMPGYSEIRLSLVTAGRVLTRWDRLAPTHVHIATEGPIGHAVRAACLRRGQPFTTSYHTRFPEYLAARAPVPEAWSYAWLRRFHAAGSGTMVSTPSLERELAQRGFTGLMRWTRGVDTELFRPRDEGAFPDLPRPIFLSVGRLAVEKNLSAFLSLDLPGSKVIVGDGPDRARLQAMAPDARFLGALTGEALAKTYAAADAFVFPSLTDTFGIVLLEALACGVPVAAYPVTGPLDVIGGTGAGALDHDLRAAALAALAVPRARCRQEALRYTWAESARQFYENIALAHALGPMRAIPRRRFRAGAAEASADTAGPPGTRRSASPERPAFFEARG</sequence>
<dbReference type="Pfam" id="PF00534">
    <property type="entry name" value="Glycos_transf_1"/>
    <property type="match status" value="1"/>
</dbReference>
<dbReference type="CDD" id="cd03814">
    <property type="entry name" value="GT4-like"/>
    <property type="match status" value="1"/>
</dbReference>
<evidence type="ECO:0000259" key="2">
    <source>
        <dbReference type="Pfam" id="PF00534"/>
    </source>
</evidence>
<protein>
    <submittedName>
        <fullName evidence="4">Glycosyltransferase involved in cell wall bisynthesis</fullName>
    </submittedName>
</protein>
<dbReference type="OrthoDB" id="9802525at2"/>
<dbReference type="PANTHER" id="PTHR45947:SF3">
    <property type="entry name" value="SULFOQUINOVOSYL TRANSFERASE SQD2"/>
    <property type="match status" value="1"/>
</dbReference>
<proteinExistence type="predicted"/>
<evidence type="ECO:0000256" key="1">
    <source>
        <dbReference type="SAM" id="MobiDB-lite"/>
    </source>
</evidence>
<dbReference type="GO" id="GO:0016757">
    <property type="term" value="F:glycosyltransferase activity"/>
    <property type="evidence" value="ECO:0007669"/>
    <property type="project" value="InterPro"/>
</dbReference>
<dbReference type="InterPro" id="IPR050194">
    <property type="entry name" value="Glycosyltransferase_grp1"/>
</dbReference>
<keyword evidence="4" id="KW-0808">Transferase</keyword>
<dbReference type="Gene3D" id="3.40.50.2000">
    <property type="entry name" value="Glycogen Phosphorylase B"/>
    <property type="match status" value="2"/>
</dbReference>
<feature type="domain" description="Glycosyl transferase family 1" evidence="2">
    <location>
        <begin position="179"/>
        <end position="299"/>
    </location>
</feature>